<comment type="subcellular location">
    <subcellularLocation>
        <location evidence="1">Cell membrane</location>
        <topology evidence="1">Multi-pass membrane protein</topology>
    </subcellularLocation>
    <subcellularLocation>
        <location evidence="6">Membrane</location>
        <topology evidence="6">Multi-pass membrane protein</topology>
    </subcellularLocation>
</comment>
<comment type="similarity">
    <text evidence="6">Belongs to the exbB/tolQ family.</text>
</comment>
<reference evidence="9 10" key="1">
    <citation type="submission" date="2023-12" db="EMBL/GenBank/DDBJ databases">
        <title>Description of an unclassified Opitutus bacterium of Verrucomicrobiota.</title>
        <authorList>
            <person name="Zhang D.-F."/>
        </authorList>
    </citation>
    <scope>NUCLEOTIDE SEQUENCE [LARGE SCALE GENOMIC DNA]</scope>
    <source>
        <strain evidence="9 10">WL0086</strain>
    </source>
</reference>
<dbReference type="EMBL" id="CP139781">
    <property type="protein sequence ID" value="WRQ87964.1"/>
    <property type="molecule type" value="Genomic_DNA"/>
</dbReference>
<evidence type="ECO:0000256" key="3">
    <source>
        <dbReference type="ARBA" id="ARBA00022692"/>
    </source>
</evidence>
<dbReference type="PANTHER" id="PTHR30625">
    <property type="entry name" value="PROTEIN TOLQ"/>
    <property type="match status" value="1"/>
</dbReference>
<dbReference type="InterPro" id="IPR050790">
    <property type="entry name" value="ExbB/TolQ_transport"/>
</dbReference>
<evidence type="ECO:0000259" key="8">
    <source>
        <dbReference type="Pfam" id="PF01618"/>
    </source>
</evidence>
<dbReference type="InterPro" id="IPR002898">
    <property type="entry name" value="MotA_ExbB_proton_chnl"/>
</dbReference>
<evidence type="ECO:0000313" key="10">
    <source>
        <dbReference type="Proteomes" id="UP000738431"/>
    </source>
</evidence>
<keyword evidence="4 7" id="KW-1133">Transmembrane helix</keyword>
<name>A0ABZ1C8Q6_9BACT</name>
<proteinExistence type="inferred from homology"/>
<evidence type="ECO:0000256" key="1">
    <source>
        <dbReference type="ARBA" id="ARBA00004651"/>
    </source>
</evidence>
<dbReference type="PANTHER" id="PTHR30625:SF17">
    <property type="entry name" value="TOLQ-RELATED"/>
    <property type="match status" value="1"/>
</dbReference>
<evidence type="ECO:0000313" key="9">
    <source>
        <dbReference type="EMBL" id="WRQ87964.1"/>
    </source>
</evidence>
<gene>
    <name evidence="9" type="ORF">K1X11_000990</name>
</gene>
<evidence type="ECO:0000256" key="4">
    <source>
        <dbReference type="ARBA" id="ARBA00022989"/>
    </source>
</evidence>
<keyword evidence="5 7" id="KW-0472">Membrane</keyword>
<organism evidence="9 10">
    <name type="scientific">Actomonas aquatica</name>
    <dbReference type="NCBI Taxonomy" id="2866162"/>
    <lineage>
        <taxon>Bacteria</taxon>
        <taxon>Pseudomonadati</taxon>
        <taxon>Verrucomicrobiota</taxon>
        <taxon>Opitutia</taxon>
        <taxon>Opitutales</taxon>
        <taxon>Opitutaceae</taxon>
        <taxon>Actomonas</taxon>
    </lineage>
</organism>
<feature type="transmembrane region" description="Helical" evidence="7">
    <location>
        <begin position="140"/>
        <end position="161"/>
    </location>
</feature>
<dbReference type="Pfam" id="PF01618">
    <property type="entry name" value="MotA_ExbB"/>
    <property type="match status" value="1"/>
</dbReference>
<sequence>MIFALLDVLKGADILIYPLGLCSVAMVFIICERAYALRRDAVMPDDLVEAIVDGRAYAGGRDSVLARIIEFAERHADDSDAVKAFARLELNRMERGLPYLDIIYAAAPLLGLTGTVWSLLRVFSSLTSDTGLPDPVAFSSGVALALSATLLGLTIAIPALVGGGWLQRRVENYAAQLDVILERILGAADDEASSKS</sequence>
<feature type="transmembrane region" description="Helical" evidence="7">
    <location>
        <begin position="97"/>
        <end position="120"/>
    </location>
</feature>
<keyword evidence="6" id="KW-0813">Transport</keyword>
<keyword evidence="2" id="KW-1003">Cell membrane</keyword>
<dbReference type="RefSeq" id="WP_221029000.1">
    <property type="nucleotide sequence ID" value="NZ_CP139781.1"/>
</dbReference>
<feature type="domain" description="MotA/TolQ/ExbB proton channel" evidence="8">
    <location>
        <begin position="79"/>
        <end position="177"/>
    </location>
</feature>
<accession>A0ABZ1C8Q6</accession>
<dbReference type="Proteomes" id="UP000738431">
    <property type="component" value="Chromosome"/>
</dbReference>
<evidence type="ECO:0000256" key="2">
    <source>
        <dbReference type="ARBA" id="ARBA00022475"/>
    </source>
</evidence>
<keyword evidence="6" id="KW-0653">Protein transport</keyword>
<keyword evidence="3 7" id="KW-0812">Transmembrane</keyword>
<feature type="transmembrane region" description="Helical" evidence="7">
    <location>
        <begin position="14"/>
        <end position="31"/>
    </location>
</feature>
<evidence type="ECO:0000256" key="6">
    <source>
        <dbReference type="RuleBase" id="RU004057"/>
    </source>
</evidence>
<evidence type="ECO:0000256" key="7">
    <source>
        <dbReference type="SAM" id="Phobius"/>
    </source>
</evidence>
<protein>
    <submittedName>
        <fullName evidence="9">MotA/TolQ/ExbB proton channel family protein</fullName>
    </submittedName>
</protein>
<keyword evidence="10" id="KW-1185">Reference proteome</keyword>
<evidence type="ECO:0000256" key="5">
    <source>
        <dbReference type="ARBA" id="ARBA00023136"/>
    </source>
</evidence>